<evidence type="ECO:0000313" key="2">
    <source>
        <dbReference type="Proteomes" id="UP000198724"/>
    </source>
</evidence>
<reference evidence="2" key="1">
    <citation type="submission" date="2016-10" db="EMBL/GenBank/DDBJ databases">
        <authorList>
            <person name="Varghese N."/>
            <person name="Submissions S."/>
        </authorList>
    </citation>
    <scope>NUCLEOTIDE SEQUENCE [LARGE SCALE GENOMIC DNA]</scope>
    <source>
        <strain evidence="2">LP51</strain>
    </source>
</reference>
<dbReference type="RefSeq" id="WP_092104627.1">
    <property type="nucleotide sequence ID" value="NZ_FOOT01000008.1"/>
</dbReference>
<accession>A0A1I2YDV8</accession>
<dbReference type="SUPFAM" id="SSF50998">
    <property type="entry name" value="Quinoprotein alcohol dehydrogenase-like"/>
    <property type="match status" value="1"/>
</dbReference>
<dbReference type="Gene3D" id="2.130.10.10">
    <property type="entry name" value="YVTN repeat-like/Quinoprotein amine dehydrogenase"/>
    <property type="match status" value="1"/>
</dbReference>
<dbReference type="STRING" id="1436961.SAMN05421739_10816"/>
<keyword evidence="2" id="KW-1185">Reference proteome</keyword>
<name>A0A1I2YDV8_9BACT</name>
<dbReference type="PROSITE" id="PS51257">
    <property type="entry name" value="PROKAR_LIPOPROTEIN"/>
    <property type="match status" value="1"/>
</dbReference>
<organism evidence="1 2">
    <name type="scientific">Pontibacter chinhatensis</name>
    <dbReference type="NCBI Taxonomy" id="1436961"/>
    <lineage>
        <taxon>Bacteria</taxon>
        <taxon>Pseudomonadati</taxon>
        <taxon>Bacteroidota</taxon>
        <taxon>Cytophagia</taxon>
        <taxon>Cytophagales</taxon>
        <taxon>Hymenobacteraceae</taxon>
        <taxon>Pontibacter</taxon>
    </lineage>
</organism>
<protein>
    <recommendedName>
        <fullName evidence="3">Lipoprotein</fullName>
    </recommendedName>
</protein>
<gene>
    <name evidence="1" type="ORF">SAMN05421739_10816</name>
</gene>
<dbReference type="Proteomes" id="UP000198724">
    <property type="component" value="Unassembled WGS sequence"/>
</dbReference>
<dbReference type="AlphaFoldDB" id="A0A1I2YDV8"/>
<evidence type="ECO:0000313" key="1">
    <source>
        <dbReference type="EMBL" id="SFH23507.1"/>
    </source>
</evidence>
<dbReference type="InterPro" id="IPR011047">
    <property type="entry name" value="Quinoprotein_ADH-like_sf"/>
</dbReference>
<evidence type="ECO:0008006" key="3">
    <source>
        <dbReference type="Google" id="ProtNLM"/>
    </source>
</evidence>
<dbReference type="EMBL" id="FOOT01000008">
    <property type="protein sequence ID" value="SFH23507.1"/>
    <property type="molecule type" value="Genomic_DNA"/>
</dbReference>
<sequence length="363" mass="41128">MRHFLLLLFLPLLLVSCNKKELDEIELAPPVTWEAHKEFIHNRRFIANLHGTDDRLYVLGLNLFSKVSLAAGEEKVEHAYHYYNGLAEHKLPLNRKVFVGAFKDALVFRSSLNPVDMGSYLTIIMDQVDPHFRSFELIMSNSVEAIGLSENNVALVPYYAYDKEKNEHLGRRFLLVKLTVESDGFYEKVTLQEARVLNYPLRSSIVRYIKAYGDYFYLSTDNGFVRVSEDGTVEPILSDQIVTAIFPHKGNLYAITWNGPRQSNSLYVSATGGNWTRAADLSSAAEMLSYYPVNDTLLLASYNSQLFKVDLDSGMSVKELDNAGLEGHFINSIAKVKEKVYVGTLSGLFVKDANHLLTYKEEE</sequence>
<proteinExistence type="predicted"/>
<dbReference type="OrthoDB" id="848726at2"/>
<dbReference type="InterPro" id="IPR015943">
    <property type="entry name" value="WD40/YVTN_repeat-like_dom_sf"/>
</dbReference>